<dbReference type="OrthoDB" id="10265171at2759"/>
<evidence type="ECO:0000256" key="1">
    <source>
        <dbReference type="ARBA" id="ARBA00007945"/>
    </source>
</evidence>
<dbReference type="EMBL" id="VWRR01000004">
    <property type="protein sequence ID" value="KAF6004065.1"/>
    <property type="molecule type" value="Genomic_DNA"/>
</dbReference>
<name>A0A7J7ILR8_9RHOD</name>
<keyword evidence="5" id="KW-1185">Reference proteome</keyword>
<dbReference type="AlphaFoldDB" id="A0A7J7ILR8"/>
<evidence type="ECO:0000313" key="5">
    <source>
        <dbReference type="Proteomes" id="UP000530660"/>
    </source>
</evidence>
<evidence type="ECO:0000256" key="2">
    <source>
        <dbReference type="SAM" id="MobiDB-lite"/>
    </source>
</evidence>
<gene>
    <name evidence="4" type="primary">SS18</name>
    <name evidence="4" type="ORF">F1559_001045</name>
</gene>
<proteinExistence type="inferred from homology"/>
<feature type="region of interest" description="Disordered" evidence="2">
    <location>
        <begin position="1"/>
        <end position="23"/>
    </location>
</feature>
<accession>A0A7J7ILR8</accession>
<evidence type="ECO:0000259" key="3">
    <source>
        <dbReference type="Pfam" id="PF05030"/>
    </source>
</evidence>
<dbReference type="SUPFAM" id="SSF46689">
    <property type="entry name" value="Homeodomain-like"/>
    <property type="match status" value="1"/>
</dbReference>
<comment type="caution">
    <text evidence="4">The sequence shown here is derived from an EMBL/GenBank/DDBJ whole genome shotgun (WGS) entry which is preliminary data.</text>
</comment>
<comment type="similarity">
    <text evidence="1">Belongs to the SS18 family.</text>
</comment>
<dbReference type="InterPro" id="IPR007726">
    <property type="entry name" value="SS18_N"/>
</dbReference>
<dbReference type="InterPro" id="IPR001005">
    <property type="entry name" value="SANT/Myb"/>
</dbReference>
<evidence type="ECO:0000313" key="4">
    <source>
        <dbReference type="EMBL" id="KAF6004065.1"/>
    </source>
</evidence>
<feature type="domain" description="SS18 N-terminal" evidence="3">
    <location>
        <begin position="46"/>
        <end position="100"/>
    </location>
</feature>
<protein>
    <submittedName>
        <fullName evidence="4">Synovial sarcoma translocation protein on chromosome 18-like</fullName>
    </submittedName>
</protein>
<dbReference type="CDD" id="cd00167">
    <property type="entry name" value="SANT"/>
    <property type="match status" value="1"/>
</dbReference>
<reference evidence="4 5" key="1">
    <citation type="journal article" date="2020" name="J. Phycol.">
        <title>Comparative genome analysis reveals Cyanidiococcus gen. nov., a new extremophilic red algal genus sister to Cyanidioschyzon (Cyanidioschyzonaceae, Rhodophyta).</title>
        <authorList>
            <person name="Liu S.-L."/>
            <person name="Chiang Y.-R."/>
            <person name="Yoon H.S."/>
            <person name="Fu H.-Y."/>
        </authorList>
    </citation>
    <scope>NUCLEOTIDE SEQUENCE [LARGE SCALE GENOMIC DNA]</scope>
    <source>
        <strain evidence="4 5">THAL066</strain>
    </source>
</reference>
<dbReference type="Proteomes" id="UP000530660">
    <property type="component" value="Unassembled WGS sequence"/>
</dbReference>
<dbReference type="InterPro" id="IPR009057">
    <property type="entry name" value="Homeodomain-like_sf"/>
</dbReference>
<sequence>MRHTEAEPLGAAMPTPEQHVTSPHHAVAHLLSTIQNPTARPPFPLLTTDAIQLILDENYDLIRAICAAQELGRVEHCAALGSRLHANLVYLATVADHQPANTPGLAGIAAANTIAATEKAAAAQELQVRAQIPRHASADAAASIAAKMAIGAAAMAKNEALETLSETPPASSVRRKRIRSEAAVRFWTAEEHAKFLELVHDPACRTEDGRYNVSLMSQRIGTRDNKQVRSHLQKYLLKKQQQLQRTQQ</sequence>
<dbReference type="Gene3D" id="1.10.10.60">
    <property type="entry name" value="Homeodomain-like"/>
    <property type="match status" value="1"/>
</dbReference>
<organism evidence="4 5">
    <name type="scientific">Cyanidiococcus yangmingshanensis</name>
    <dbReference type="NCBI Taxonomy" id="2690220"/>
    <lineage>
        <taxon>Eukaryota</taxon>
        <taxon>Rhodophyta</taxon>
        <taxon>Bangiophyceae</taxon>
        <taxon>Cyanidiales</taxon>
        <taxon>Cyanidiaceae</taxon>
        <taxon>Cyanidiococcus</taxon>
    </lineage>
</organism>
<dbReference type="Pfam" id="PF05030">
    <property type="entry name" value="SSXT"/>
    <property type="match status" value="1"/>
</dbReference>